<proteinExistence type="predicted"/>
<evidence type="ECO:0000313" key="4">
    <source>
        <dbReference type="EMBL" id="MDH6058914.1"/>
    </source>
</evidence>
<dbReference type="InterPro" id="IPR054174">
    <property type="entry name" value="Alpha-amylase-like_C"/>
</dbReference>
<dbReference type="Gene3D" id="2.60.40.1180">
    <property type="entry name" value="Golgi alpha-mannosidase II"/>
    <property type="match status" value="1"/>
</dbReference>
<gene>
    <name evidence="4" type="ORF">NWP17_00360</name>
</gene>
<dbReference type="SUPFAM" id="SSF51011">
    <property type="entry name" value="Glycosyl hydrolase domain"/>
    <property type="match status" value="1"/>
</dbReference>
<dbReference type="CDD" id="cd11338">
    <property type="entry name" value="AmyAc_CMD"/>
    <property type="match status" value="1"/>
</dbReference>
<dbReference type="Pfam" id="PF00128">
    <property type="entry name" value="Alpha-amylase"/>
    <property type="match status" value="1"/>
</dbReference>
<evidence type="ECO:0000313" key="5">
    <source>
        <dbReference type="Proteomes" id="UP001159387"/>
    </source>
</evidence>
<dbReference type="Pfam" id="PF22026">
    <property type="entry name" value="Alpha-amylase_C_2"/>
    <property type="match status" value="1"/>
</dbReference>
<dbReference type="PANTHER" id="PTHR10357">
    <property type="entry name" value="ALPHA-AMYLASE FAMILY MEMBER"/>
    <property type="match status" value="1"/>
</dbReference>
<dbReference type="EMBL" id="JANQDH010000003">
    <property type="protein sequence ID" value="MDH6058914.1"/>
    <property type="molecule type" value="Genomic_DNA"/>
</dbReference>
<dbReference type="InterPro" id="IPR006047">
    <property type="entry name" value="GH13_cat_dom"/>
</dbReference>
<name>A0AA43GNH8_9CYAN</name>
<dbReference type="InterPro" id="IPR013780">
    <property type="entry name" value="Glyco_hydro_b"/>
</dbReference>
<dbReference type="AlphaFoldDB" id="A0AA43GNH8"/>
<dbReference type="Proteomes" id="UP001159387">
    <property type="component" value="Unassembled WGS sequence"/>
</dbReference>
<keyword evidence="2" id="KW-0326">Glycosidase</keyword>
<evidence type="ECO:0000259" key="3">
    <source>
        <dbReference type="SMART" id="SM00642"/>
    </source>
</evidence>
<feature type="domain" description="Glycosyl hydrolase family 13 catalytic" evidence="3">
    <location>
        <begin position="16"/>
        <end position="395"/>
    </location>
</feature>
<dbReference type="SUPFAM" id="SSF51445">
    <property type="entry name" value="(Trans)glycosidases"/>
    <property type="match status" value="1"/>
</dbReference>
<accession>A0AA43GNH8</accession>
<dbReference type="Gene3D" id="3.20.20.80">
    <property type="entry name" value="Glycosidases"/>
    <property type="match status" value="1"/>
</dbReference>
<organism evidence="4 5">
    <name type="scientific">Chrysosporum bergii ANA360D</name>
    <dbReference type="NCBI Taxonomy" id="617107"/>
    <lineage>
        <taxon>Bacteria</taxon>
        <taxon>Bacillati</taxon>
        <taxon>Cyanobacteriota</taxon>
        <taxon>Cyanophyceae</taxon>
        <taxon>Nostocales</taxon>
        <taxon>Nodulariaceae</taxon>
        <taxon>Chrysosporum</taxon>
    </lineage>
</organism>
<dbReference type="GO" id="GO:0016798">
    <property type="term" value="F:hydrolase activity, acting on glycosyl bonds"/>
    <property type="evidence" value="ECO:0007669"/>
    <property type="project" value="UniProtKB-KW"/>
</dbReference>
<keyword evidence="1 4" id="KW-0378">Hydrolase</keyword>
<comment type="caution">
    <text evidence="4">The sequence shown here is derived from an EMBL/GenBank/DDBJ whole genome shotgun (WGS) entry which is preliminary data.</text>
</comment>
<sequence length="496" mass="56667">MDIQTPDWVKHAVFYQIFPDRFARSKQPHKRLLYNAPWEDWQAMPTLQGYKGGDLWGIIEQLDYIQDLGINAIYFTPIFQSASNHRYHTHDYYQVDPLLGGNQAFQELLDAAHQRNIKVVLDGVFNHASRGLFFFHDILENGPHSPWVDWFKITDWPLAPYTGDLPANYEGWAGNRALPVFNHDNPEVREYIMEIGEYWLKFGIDGWRLDVPFEIKTPGFWQEFRQRIKAINPQAYIVGEVWGDSRQWLDGTQFDGVMNYLFTGPTIAFTAGSRVVLEQVETRDYQPYPPLFAAEYAVKIQKLLQLYPWEIQLTQLNLLASHDTARLLTIADGDKATVELATLLLLTFPGAPSIYYGDEVGLPGGLDPDSRRGFPAPADWNQEILHIHRQLITLRHQYPALRMGDYQVLFAQGELYIFSRTLETETLIIAVNAGTVSATANLDPDSLHSQPNNILYGSGEFQWHGGQLSLTVPPRCGCVSTLPTAKLGNDHHHHNY</sequence>
<dbReference type="SMART" id="SM00642">
    <property type="entry name" value="Aamy"/>
    <property type="match status" value="1"/>
</dbReference>
<evidence type="ECO:0000256" key="1">
    <source>
        <dbReference type="ARBA" id="ARBA00022801"/>
    </source>
</evidence>
<dbReference type="InterPro" id="IPR017853">
    <property type="entry name" value="GH"/>
</dbReference>
<dbReference type="GO" id="GO:0005975">
    <property type="term" value="P:carbohydrate metabolic process"/>
    <property type="evidence" value="ECO:0007669"/>
    <property type="project" value="InterPro"/>
</dbReference>
<evidence type="ECO:0000256" key="2">
    <source>
        <dbReference type="ARBA" id="ARBA00023295"/>
    </source>
</evidence>
<dbReference type="RefSeq" id="WP_280652937.1">
    <property type="nucleotide sequence ID" value="NZ_JANQDH010000003.1"/>
</dbReference>
<keyword evidence="5" id="KW-1185">Reference proteome</keyword>
<protein>
    <submittedName>
        <fullName evidence="4">Glycoside hydrolase family 13 protein</fullName>
    </submittedName>
</protein>
<reference evidence="4 5" key="1">
    <citation type="journal article" date="2023" name="J. Phycol.">
        <title>Chrysosporum ovalisporum is synonymous with the true-branching cyanobacterium Umezakia natans (Nostocales/Aphanizomenonaceae).</title>
        <authorList>
            <person name="McGregor G.B."/>
            <person name="Sendall B.C."/>
            <person name="Niiyama Y."/>
            <person name="Tuji A."/>
            <person name="Willis A."/>
        </authorList>
    </citation>
    <scope>NUCLEOTIDE SEQUENCE [LARGE SCALE GENOMIC DNA]</scope>
    <source>
        <strain evidence="4 5">ANA360D</strain>
    </source>
</reference>
<dbReference type="PANTHER" id="PTHR10357:SF210">
    <property type="entry name" value="MALTODEXTRIN GLUCOSIDASE"/>
    <property type="match status" value="1"/>
</dbReference>